<organism evidence="1 2">
    <name type="scientific">Burkholderia stabilis</name>
    <dbReference type="NCBI Taxonomy" id="95485"/>
    <lineage>
        <taxon>Bacteria</taxon>
        <taxon>Pseudomonadati</taxon>
        <taxon>Pseudomonadota</taxon>
        <taxon>Betaproteobacteria</taxon>
        <taxon>Burkholderiales</taxon>
        <taxon>Burkholderiaceae</taxon>
        <taxon>Burkholderia</taxon>
        <taxon>Burkholderia cepacia complex</taxon>
    </lineage>
</organism>
<name>A0A4Q2A5H8_9BURK</name>
<dbReference type="EMBL" id="QWEX01000004">
    <property type="protein sequence ID" value="RXV64397.1"/>
    <property type="molecule type" value="Genomic_DNA"/>
</dbReference>
<sequence length="91" mass="10587">MCLQTAVYRCKPQFVRCLQLFDQYRILMRYRCQSSGILSLDIFYGASQFANVFRYGAVFALFLHVTDDVPACDDQQCDDWRGHSEPLCAME</sequence>
<dbReference type="AlphaFoldDB" id="A0A4Q2A5H8"/>
<accession>A0A4Q2A5H8</accession>
<evidence type="ECO:0000313" key="1">
    <source>
        <dbReference type="EMBL" id="RXV64397.1"/>
    </source>
</evidence>
<reference evidence="1 2" key="1">
    <citation type="submission" date="2018-08" db="EMBL/GenBank/DDBJ databases">
        <title>Mountain-cultivated ginseng endophyte, Burkholderia stabilis and its activity against ginseng root rot disease.</title>
        <authorList>
            <person name="Tapan Kumar M."/>
            <person name="Bae H."/>
            <person name="Shanmugam G."/>
            <person name="Jeon J."/>
        </authorList>
    </citation>
    <scope>NUCLEOTIDE SEQUENCE [LARGE SCALE GENOMIC DNA]</scope>
    <source>
        <strain evidence="1 2">EB159</strain>
    </source>
</reference>
<comment type="caution">
    <text evidence="1">The sequence shown here is derived from an EMBL/GenBank/DDBJ whole genome shotgun (WGS) entry which is preliminary data.</text>
</comment>
<protein>
    <submittedName>
        <fullName evidence="1">Uncharacterized protein</fullName>
    </submittedName>
</protein>
<proteinExistence type="predicted"/>
<gene>
    <name evidence="1" type="ORF">D1006_39165</name>
</gene>
<dbReference type="Proteomes" id="UP000289650">
    <property type="component" value="Unassembled WGS sequence"/>
</dbReference>
<evidence type="ECO:0000313" key="2">
    <source>
        <dbReference type="Proteomes" id="UP000289650"/>
    </source>
</evidence>